<feature type="binding site" description="axial binding residue" evidence="5">
    <location>
        <position position="378"/>
    </location>
    <ligand>
        <name>heme</name>
        <dbReference type="ChEBI" id="CHEBI:30413"/>
    </ligand>
    <ligandPart>
        <name>Fe</name>
        <dbReference type="ChEBI" id="CHEBI:18248"/>
    </ligandPart>
</feature>
<dbReference type="CDD" id="cd11042">
    <property type="entry name" value="CYP51-like"/>
    <property type="match status" value="1"/>
</dbReference>
<gene>
    <name evidence="6" type="ORF">HU200_048608</name>
</gene>
<dbReference type="InterPro" id="IPR050529">
    <property type="entry name" value="CYP450_sterol_14alpha_dmase"/>
</dbReference>
<accession>A0A835EBV3</accession>
<dbReference type="GO" id="GO:0016705">
    <property type="term" value="F:oxidoreductase activity, acting on paired donors, with incorporation or reduction of molecular oxygen"/>
    <property type="evidence" value="ECO:0007669"/>
    <property type="project" value="InterPro"/>
</dbReference>
<proteinExistence type="inferred from homology"/>
<keyword evidence="2 5" id="KW-0349">Heme</keyword>
<reference evidence="6" key="1">
    <citation type="submission" date="2020-07" db="EMBL/GenBank/DDBJ databases">
        <title>Genome sequence and genetic diversity analysis of an under-domesticated orphan crop, white fonio (Digitaria exilis).</title>
        <authorList>
            <person name="Bennetzen J.L."/>
            <person name="Chen S."/>
            <person name="Ma X."/>
            <person name="Wang X."/>
            <person name="Yssel A.E.J."/>
            <person name="Chaluvadi S.R."/>
            <person name="Johnson M."/>
            <person name="Gangashetty P."/>
            <person name="Hamidou F."/>
            <person name="Sanogo M.D."/>
            <person name="Zwaenepoel A."/>
            <person name="Wallace J."/>
            <person name="Van De Peer Y."/>
            <person name="Van Deynze A."/>
        </authorList>
    </citation>
    <scope>NUCLEOTIDE SEQUENCE</scope>
    <source>
        <tissue evidence="6">Leaves</tissue>
    </source>
</reference>
<keyword evidence="7" id="KW-1185">Reference proteome</keyword>
<comment type="cofactor">
    <cofactor evidence="5">
        <name>heme</name>
        <dbReference type="ChEBI" id="CHEBI:30413"/>
    </cofactor>
</comment>
<sequence>MVMDQYTKLGSVFTISLFRVNITFLIGPEVSGHFYSGLDSEVSHNMMDFSVAMIGKEVGYALDATLRNEQQRFFSDALKPSKLRSHIGPMLHEVESYFAKWGQQGTVDLKHEFERLLVLISARCLIGKEVREKADDDFVTLFDELIENGVNLTSVLFPYAPTLANFRRDRARVKLVETLTEIVRSRKSSNQVERSSNQDEKDVLQKRIDCKYRDGRPTTESEVIGLITAFLLAGKHTSSTTSTWTGAHLLSNRMWLLAAIQEQKEIVRKHGYCVDYNVLQEMDILYCCIKEALRMHPSLVVNSRKVLKNFTVRCKEGVEYEIPKGHTIVSPILFNSNLPYIYKKPGMYDPDRFGPGREEDKLGGKFSYQAFGGGRHSCTGEAYAYMQIKVIWSHLLRNFELKLESPFPNTN</sequence>
<dbReference type="GO" id="GO:0004497">
    <property type="term" value="F:monooxygenase activity"/>
    <property type="evidence" value="ECO:0007669"/>
    <property type="project" value="InterPro"/>
</dbReference>
<keyword evidence="3 5" id="KW-0479">Metal-binding</keyword>
<evidence type="ECO:0000313" key="6">
    <source>
        <dbReference type="EMBL" id="KAF8673525.1"/>
    </source>
</evidence>
<dbReference type="OrthoDB" id="1055148at2759"/>
<protein>
    <recommendedName>
        <fullName evidence="8">Cytochrome P450</fullName>
    </recommendedName>
</protein>
<evidence type="ECO:0000256" key="5">
    <source>
        <dbReference type="PIRSR" id="PIRSR602403-1"/>
    </source>
</evidence>
<dbReference type="Proteomes" id="UP000636709">
    <property type="component" value="Unassembled WGS sequence"/>
</dbReference>
<dbReference type="InterPro" id="IPR002403">
    <property type="entry name" value="Cyt_P450_E_grp-IV"/>
</dbReference>
<dbReference type="InterPro" id="IPR001128">
    <property type="entry name" value="Cyt_P450"/>
</dbReference>
<evidence type="ECO:0000313" key="7">
    <source>
        <dbReference type="Proteomes" id="UP000636709"/>
    </source>
</evidence>
<evidence type="ECO:0000256" key="4">
    <source>
        <dbReference type="ARBA" id="ARBA00023004"/>
    </source>
</evidence>
<dbReference type="PRINTS" id="PR00385">
    <property type="entry name" value="P450"/>
</dbReference>
<dbReference type="Pfam" id="PF00067">
    <property type="entry name" value="p450"/>
    <property type="match status" value="1"/>
</dbReference>
<keyword evidence="4 5" id="KW-0408">Iron</keyword>
<dbReference type="AlphaFoldDB" id="A0A835EBV3"/>
<evidence type="ECO:0000256" key="1">
    <source>
        <dbReference type="ARBA" id="ARBA00010617"/>
    </source>
</evidence>
<dbReference type="GO" id="GO:0020037">
    <property type="term" value="F:heme binding"/>
    <property type="evidence" value="ECO:0007669"/>
    <property type="project" value="InterPro"/>
</dbReference>
<name>A0A835EBV3_9POAL</name>
<dbReference type="PRINTS" id="PR00465">
    <property type="entry name" value="EP450IV"/>
</dbReference>
<evidence type="ECO:0000256" key="2">
    <source>
        <dbReference type="ARBA" id="ARBA00022617"/>
    </source>
</evidence>
<evidence type="ECO:0000256" key="3">
    <source>
        <dbReference type="ARBA" id="ARBA00022723"/>
    </source>
</evidence>
<dbReference type="InterPro" id="IPR036396">
    <property type="entry name" value="Cyt_P450_sf"/>
</dbReference>
<dbReference type="Gene3D" id="1.10.630.10">
    <property type="entry name" value="Cytochrome P450"/>
    <property type="match status" value="1"/>
</dbReference>
<comment type="similarity">
    <text evidence="1">Belongs to the cytochrome P450 family.</text>
</comment>
<dbReference type="PANTHER" id="PTHR24304">
    <property type="entry name" value="CYTOCHROME P450 FAMILY 7"/>
    <property type="match status" value="1"/>
</dbReference>
<comment type="caution">
    <text evidence="6">The sequence shown here is derived from an EMBL/GenBank/DDBJ whole genome shotgun (WGS) entry which is preliminary data.</text>
</comment>
<dbReference type="SUPFAM" id="SSF48264">
    <property type="entry name" value="Cytochrome P450"/>
    <property type="match status" value="1"/>
</dbReference>
<evidence type="ECO:0008006" key="8">
    <source>
        <dbReference type="Google" id="ProtNLM"/>
    </source>
</evidence>
<dbReference type="EMBL" id="JACEFO010002205">
    <property type="protein sequence ID" value="KAF8673525.1"/>
    <property type="molecule type" value="Genomic_DNA"/>
</dbReference>
<organism evidence="6 7">
    <name type="scientific">Digitaria exilis</name>
    <dbReference type="NCBI Taxonomy" id="1010633"/>
    <lineage>
        <taxon>Eukaryota</taxon>
        <taxon>Viridiplantae</taxon>
        <taxon>Streptophyta</taxon>
        <taxon>Embryophyta</taxon>
        <taxon>Tracheophyta</taxon>
        <taxon>Spermatophyta</taxon>
        <taxon>Magnoliopsida</taxon>
        <taxon>Liliopsida</taxon>
        <taxon>Poales</taxon>
        <taxon>Poaceae</taxon>
        <taxon>PACMAD clade</taxon>
        <taxon>Panicoideae</taxon>
        <taxon>Panicodae</taxon>
        <taxon>Paniceae</taxon>
        <taxon>Anthephorinae</taxon>
        <taxon>Digitaria</taxon>
    </lineage>
</organism>
<dbReference type="PANTHER" id="PTHR24304:SF2">
    <property type="entry name" value="24-HYDROXYCHOLESTEROL 7-ALPHA-HYDROXYLASE"/>
    <property type="match status" value="1"/>
</dbReference>
<dbReference type="GO" id="GO:0005506">
    <property type="term" value="F:iron ion binding"/>
    <property type="evidence" value="ECO:0007669"/>
    <property type="project" value="InterPro"/>
</dbReference>